<evidence type="ECO:0008006" key="3">
    <source>
        <dbReference type="Google" id="ProtNLM"/>
    </source>
</evidence>
<dbReference type="InterPro" id="IPR029063">
    <property type="entry name" value="SAM-dependent_MTases_sf"/>
</dbReference>
<gene>
    <name evidence="1" type="ORF">TM448A02612_0004</name>
    <name evidence="2" type="ORF">TM448B01671_0014</name>
</gene>
<dbReference type="AlphaFoldDB" id="A0A6H1ZXZ7"/>
<proteinExistence type="predicted"/>
<organism evidence="1">
    <name type="scientific">viral metagenome</name>
    <dbReference type="NCBI Taxonomy" id="1070528"/>
    <lineage>
        <taxon>unclassified sequences</taxon>
        <taxon>metagenomes</taxon>
        <taxon>organismal metagenomes</taxon>
    </lineage>
</organism>
<dbReference type="SUPFAM" id="SSF53335">
    <property type="entry name" value="S-adenosyl-L-methionine-dependent methyltransferases"/>
    <property type="match status" value="1"/>
</dbReference>
<accession>A0A6H1ZXZ7</accession>
<protein>
    <recommendedName>
        <fullName evidence="3">Methyltransferase</fullName>
    </recommendedName>
</protein>
<evidence type="ECO:0000313" key="2">
    <source>
        <dbReference type="EMBL" id="QJH99789.1"/>
    </source>
</evidence>
<sequence>MPVDVVETMQGALFSEQENRATVRRGPVASRFVLPPFTVLDARCGDWQERKRAWMLVGIRGEVGRQDALPYTGPARSFDFYRVKEGTRATTDEQGTSIFDPTICELAYRWFCPTGGQVVDPFAGGSVRGIVASLLGLRYWGCDLRQEQIDANRDQLLPCLGPQTSAVGPCPEWVCADALDAVPAAPMADLVFSCPPYGDLERYSDDPHDLSTMEWHTFAAAYKRIILRCVERLRADRFACFVVGNFRDPRGFYRDLVGETVRGFEECGMHYYNEAVLVTSVGSGSMRVSKQFKSGRKLCKCHQNVLVFIKGDPRKAAQACRRIEEDTGDDQSSA</sequence>
<reference evidence="1" key="1">
    <citation type="submission" date="2020-03" db="EMBL/GenBank/DDBJ databases">
        <title>The deep terrestrial virosphere.</title>
        <authorList>
            <person name="Holmfeldt K."/>
            <person name="Nilsson E."/>
            <person name="Simone D."/>
            <person name="Lopez-Fernandez M."/>
            <person name="Wu X."/>
            <person name="de Brujin I."/>
            <person name="Lundin D."/>
            <person name="Andersson A."/>
            <person name="Bertilsson S."/>
            <person name="Dopson M."/>
        </authorList>
    </citation>
    <scope>NUCLEOTIDE SEQUENCE</scope>
    <source>
        <strain evidence="1">TM448A02612</strain>
        <strain evidence="2">TM448B01671</strain>
    </source>
</reference>
<evidence type="ECO:0000313" key="1">
    <source>
        <dbReference type="EMBL" id="QJA52332.1"/>
    </source>
</evidence>
<dbReference type="EMBL" id="MT144808">
    <property type="protein sequence ID" value="QJH99789.1"/>
    <property type="molecule type" value="Genomic_DNA"/>
</dbReference>
<name>A0A6H1ZXZ7_9ZZZZ</name>
<dbReference type="Gene3D" id="3.40.50.150">
    <property type="entry name" value="Vaccinia Virus protein VP39"/>
    <property type="match status" value="2"/>
</dbReference>
<dbReference type="EMBL" id="MT144331">
    <property type="protein sequence ID" value="QJA52332.1"/>
    <property type="molecule type" value="Genomic_DNA"/>
</dbReference>